<comment type="caution">
    <text evidence="1">The sequence shown here is derived from an EMBL/GenBank/DDBJ whole genome shotgun (WGS) entry which is preliminary data.</text>
</comment>
<dbReference type="AlphaFoldDB" id="A0A916XAE1"/>
<sequence length="293" mass="33046">MKLAARAYYLACLNIALILGGFLLSPGAVADELVHYPKPALANDPQVKYFLSLLQLALSHSKKNYELAPTSTKMLQAGVIRDMTSPNGQVDLFWSMTTDEREAQLLPVRIPLDKGLIGWRIALIKPDKAPLFHGVKTIKDLRGIKAGQEQSWPDTDILKSNGLEVVTASSEDAMFSMLIGGRFEYFPRSVLEIQAELQLHPAHGLIMEKEVILHYPSAFYFFVSPRRPDLAEDVRAGLEKAIADRSFERLFQQYMQPAIDAADIKHRRIIELKNPLLSSDRLPLHRADLWYQP</sequence>
<dbReference type="Gene3D" id="3.40.190.10">
    <property type="entry name" value="Periplasmic binding protein-like II"/>
    <property type="match status" value="2"/>
</dbReference>
<dbReference type="Proteomes" id="UP000637423">
    <property type="component" value="Unassembled WGS sequence"/>
</dbReference>
<dbReference type="RefSeq" id="WP_188564135.1">
    <property type="nucleotide sequence ID" value="NZ_BMED01000001.1"/>
</dbReference>
<name>A0A916XAE1_9BURK</name>
<reference evidence="1" key="2">
    <citation type="submission" date="2020-09" db="EMBL/GenBank/DDBJ databases">
        <authorList>
            <person name="Sun Q."/>
            <person name="Zhou Y."/>
        </authorList>
    </citation>
    <scope>NUCLEOTIDE SEQUENCE</scope>
    <source>
        <strain evidence="1">CGMCC 1.10998</strain>
    </source>
</reference>
<dbReference type="SUPFAM" id="SSF53850">
    <property type="entry name" value="Periplasmic binding protein-like II"/>
    <property type="match status" value="1"/>
</dbReference>
<dbReference type="EMBL" id="BMED01000001">
    <property type="protein sequence ID" value="GGC58705.1"/>
    <property type="molecule type" value="Genomic_DNA"/>
</dbReference>
<organism evidence="1 2">
    <name type="scientific">Undibacterium terreum</name>
    <dbReference type="NCBI Taxonomy" id="1224302"/>
    <lineage>
        <taxon>Bacteria</taxon>
        <taxon>Pseudomonadati</taxon>
        <taxon>Pseudomonadota</taxon>
        <taxon>Betaproteobacteria</taxon>
        <taxon>Burkholderiales</taxon>
        <taxon>Oxalobacteraceae</taxon>
        <taxon>Undibacterium</taxon>
    </lineage>
</organism>
<evidence type="ECO:0000313" key="1">
    <source>
        <dbReference type="EMBL" id="GGC58705.1"/>
    </source>
</evidence>
<accession>A0A916XAE1</accession>
<keyword evidence="2" id="KW-1185">Reference proteome</keyword>
<gene>
    <name evidence="1" type="ORF">GCM10011396_02000</name>
</gene>
<evidence type="ECO:0000313" key="2">
    <source>
        <dbReference type="Proteomes" id="UP000637423"/>
    </source>
</evidence>
<protein>
    <recommendedName>
        <fullName evidence="3">Solute-binding protein family 3/N-terminal domain-containing protein</fullName>
    </recommendedName>
</protein>
<proteinExistence type="predicted"/>
<evidence type="ECO:0008006" key="3">
    <source>
        <dbReference type="Google" id="ProtNLM"/>
    </source>
</evidence>
<reference evidence="1" key="1">
    <citation type="journal article" date="2014" name="Int. J. Syst. Evol. Microbiol.">
        <title>Complete genome sequence of Corynebacterium casei LMG S-19264T (=DSM 44701T), isolated from a smear-ripened cheese.</title>
        <authorList>
            <consortium name="US DOE Joint Genome Institute (JGI-PGF)"/>
            <person name="Walter F."/>
            <person name="Albersmeier A."/>
            <person name="Kalinowski J."/>
            <person name="Ruckert C."/>
        </authorList>
    </citation>
    <scope>NUCLEOTIDE SEQUENCE</scope>
    <source>
        <strain evidence="1">CGMCC 1.10998</strain>
    </source>
</reference>